<gene>
    <name evidence="4" type="ORF">DY240_21570</name>
</gene>
<dbReference type="OrthoDB" id="9797850at2"/>
<comment type="caution">
    <text evidence="4">The sequence shown here is derived from an EMBL/GenBank/DDBJ whole genome shotgun (WGS) entry which is preliminary data.</text>
</comment>
<name>A0A418KL02_9ACTN</name>
<feature type="region of interest" description="Disordered" evidence="2">
    <location>
        <begin position="340"/>
        <end position="374"/>
    </location>
</feature>
<comment type="similarity">
    <text evidence="1">Belongs to the bacterial solute-binding protein 8 family.</text>
</comment>
<evidence type="ECO:0000313" key="5">
    <source>
        <dbReference type="Proteomes" id="UP000284057"/>
    </source>
</evidence>
<dbReference type="Proteomes" id="UP000284057">
    <property type="component" value="Unassembled WGS sequence"/>
</dbReference>
<dbReference type="PROSITE" id="PS50983">
    <property type="entry name" value="FE_B12_PBP"/>
    <property type="match status" value="1"/>
</dbReference>
<accession>A0A418KL02</accession>
<reference evidence="4 5" key="1">
    <citation type="submission" date="2018-09" db="EMBL/GenBank/DDBJ databases">
        <title>Isolation, diversity and antifungal activity of actinobacteria from wheat.</title>
        <authorList>
            <person name="Han C."/>
        </authorList>
    </citation>
    <scope>NUCLEOTIDE SEQUENCE [LARGE SCALE GENOMIC DNA]</scope>
    <source>
        <strain evidence="4 5">NEAU-YY265</strain>
    </source>
</reference>
<proteinExistence type="inferred from homology"/>
<dbReference type="InterPro" id="IPR002491">
    <property type="entry name" value="ABC_transptr_periplasmic_BD"/>
</dbReference>
<feature type="domain" description="Fe/B12 periplasmic-binding" evidence="3">
    <location>
        <begin position="58"/>
        <end position="342"/>
    </location>
</feature>
<evidence type="ECO:0000256" key="1">
    <source>
        <dbReference type="ARBA" id="ARBA00008814"/>
    </source>
</evidence>
<evidence type="ECO:0000313" key="4">
    <source>
        <dbReference type="EMBL" id="RIQ18217.1"/>
    </source>
</evidence>
<dbReference type="SUPFAM" id="SSF53807">
    <property type="entry name" value="Helical backbone' metal receptor"/>
    <property type="match status" value="1"/>
</dbReference>
<protein>
    <submittedName>
        <fullName evidence="4">ABC transporter substrate-binding protein</fullName>
    </submittedName>
</protein>
<organism evidence="4 5">
    <name type="scientific">Jiangella rhizosphaerae</name>
    <dbReference type="NCBI Taxonomy" id="2293569"/>
    <lineage>
        <taxon>Bacteria</taxon>
        <taxon>Bacillati</taxon>
        <taxon>Actinomycetota</taxon>
        <taxon>Actinomycetes</taxon>
        <taxon>Jiangellales</taxon>
        <taxon>Jiangellaceae</taxon>
        <taxon>Jiangella</taxon>
    </lineage>
</organism>
<dbReference type="PANTHER" id="PTHR30535:SF7">
    <property type="entry name" value="IRON(III) DICITRATE-BINDING PROTEIN"/>
    <property type="match status" value="1"/>
</dbReference>
<dbReference type="InterPro" id="IPR050902">
    <property type="entry name" value="ABC_Transporter_SBP"/>
</dbReference>
<dbReference type="EMBL" id="QUAL01000190">
    <property type="protein sequence ID" value="RIQ18217.1"/>
    <property type="molecule type" value="Genomic_DNA"/>
</dbReference>
<dbReference type="PANTHER" id="PTHR30535">
    <property type="entry name" value="VITAMIN B12-BINDING PROTEIN"/>
    <property type="match status" value="1"/>
</dbReference>
<dbReference type="Pfam" id="PF01497">
    <property type="entry name" value="Peripla_BP_2"/>
    <property type="match status" value="1"/>
</dbReference>
<keyword evidence="5" id="KW-1185">Reference proteome</keyword>
<sequence>MRTIVAIGTAGLALAGCASEPAADAGSTAAATGEGSTVYPLTYENCDVEATVERAPTRAVSLNQSATEILIRLGLAGRVVGTAYETDPVPADIQAEYDDIPLLTDGLLKHETLLEAQPDFVYSSFASFLTAENAGERAELQELGIPTYLTEFDCTYHEAVEGGATFEMLLAEIEAIAEIFDVPAAGRELVAQQQAVIDDGLATAEAITGSPRLVWFYSTAADASTPSVAGPGGLPQTVTELLGAQNVFADASTKWPEVSWDEVAARNPDVIVLADLTRGYPGDTAQEKIDFLKSDPLTSTMEAVRNDRFIVVPGQYMDPSIHSVEAIPAVAEGLVELGFAQGGSRGTDGDAGPEASPSRRSRPMIESSEGGSAA</sequence>
<dbReference type="RefSeq" id="WP_119661907.1">
    <property type="nucleotide sequence ID" value="NZ_QUAL01000190.1"/>
</dbReference>
<dbReference type="Gene3D" id="3.40.50.1980">
    <property type="entry name" value="Nitrogenase molybdenum iron protein domain"/>
    <property type="match status" value="2"/>
</dbReference>
<evidence type="ECO:0000256" key="2">
    <source>
        <dbReference type="SAM" id="MobiDB-lite"/>
    </source>
</evidence>
<dbReference type="AlphaFoldDB" id="A0A418KL02"/>
<evidence type="ECO:0000259" key="3">
    <source>
        <dbReference type="PROSITE" id="PS50983"/>
    </source>
</evidence>
<dbReference type="PROSITE" id="PS51257">
    <property type="entry name" value="PROKAR_LIPOPROTEIN"/>
    <property type="match status" value="1"/>
</dbReference>